<dbReference type="EMBL" id="JAFEKC020000001">
    <property type="protein sequence ID" value="KAK0517413.1"/>
    <property type="molecule type" value="Genomic_DNA"/>
</dbReference>
<evidence type="ECO:0000313" key="7">
    <source>
        <dbReference type="Proteomes" id="UP001166286"/>
    </source>
</evidence>
<accession>A0AA39R9P4</accession>
<evidence type="ECO:0000256" key="2">
    <source>
        <dbReference type="ARBA" id="ARBA00022963"/>
    </source>
</evidence>
<dbReference type="GO" id="GO:0047499">
    <property type="term" value="F:calcium-independent phospholipase A2 activity"/>
    <property type="evidence" value="ECO:0007669"/>
    <property type="project" value="TreeGrafter"/>
</dbReference>
<evidence type="ECO:0000259" key="5">
    <source>
        <dbReference type="PROSITE" id="PS51635"/>
    </source>
</evidence>
<dbReference type="GO" id="GO:0046486">
    <property type="term" value="P:glycerolipid metabolic process"/>
    <property type="evidence" value="ECO:0007669"/>
    <property type="project" value="UniProtKB-ARBA"/>
</dbReference>
<evidence type="ECO:0000256" key="1">
    <source>
        <dbReference type="ARBA" id="ARBA00022801"/>
    </source>
</evidence>
<dbReference type="Proteomes" id="UP001166286">
    <property type="component" value="Unassembled WGS sequence"/>
</dbReference>
<feature type="active site" description="Proton acceptor" evidence="4">
    <location>
        <position position="317"/>
    </location>
</feature>
<gene>
    <name evidence="6" type="ORF">JMJ35_000568</name>
</gene>
<comment type="caution">
    <text evidence="6">The sequence shown here is derived from an EMBL/GenBank/DDBJ whole genome shotgun (WGS) entry which is preliminary data.</text>
</comment>
<keyword evidence="3 4" id="KW-0443">Lipid metabolism</keyword>
<dbReference type="InterPro" id="IPR016035">
    <property type="entry name" value="Acyl_Trfase/lysoPLipase"/>
</dbReference>
<dbReference type="Gene3D" id="3.40.1090.10">
    <property type="entry name" value="Cytosolic phospholipase A2 catalytic domain"/>
    <property type="match status" value="1"/>
</dbReference>
<keyword evidence="2 4" id="KW-0442">Lipid degradation</keyword>
<proteinExistence type="predicted"/>
<dbReference type="InterPro" id="IPR002641">
    <property type="entry name" value="PNPLA_dom"/>
</dbReference>
<dbReference type="Pfam" id="PF01734">
    <property type="entry name" value="Patatin"/>
    <property type="match status" value="1"/>
</dbReference>
<evidence type="ECO:0000256" key="3">
    <source>
        <dbReference type="ARBA" id="ARBA00023098"/>
    </source>
</evidence>
<feature type="short sequence motif" description="GXGXXG" evidence="4">
    <location>
        <begin position="84"/>
        <end position="89"/>
    </location>
</feature>
<dbReference type="GO" id="GO:0016042">
    <property type="term" value="P:lipid catabolic process"/>
    <property type="evidence" value="ECO:0007669"/>
    <property type="project" value="UniProtKB-UniRule"/>
</dbReference>
<feature type="active site" description="Nucleophile" evidence="4">
    <location>
        <position position="157"/>
    </location>
</feature>
<feature type="domain" description="PNPLA" evidence="5">
    <location>
        <begin position="80"/>
        <end position="330"/>
    </location>
</feature>
<name>A0AA39R9P4_9LECA</name>
<feature type="short sequence motif" description="GXSXG" evidence="4">
    <location>
        <begin position="155"/>
        <end position="159"/>
    </location>
</feature>
<dbReference type="GO" id="GO:0016020">
    <property type="term" value="C:membrane"/>
    <property type="evidence" value="ECO:0007669"/>
    <property type="project" value="TreeGrafter"/>
</dbReference>
<reference evidence="6" key="1">
    <citation type="submission" date="2023-03" db="EMBL/GenBank/DDBJ databases">
        <title>Complete genome of Cladonia borealis.</title>
        <authorList>
            <person name="Park H."/>
        </authorList>
    </citation>
    <scope>NUCLEOTIDE SEQUENCE</scope>
    <source>
        <strain evidence="6">ANT050790</strain>
    </source>
</reference>
<dbReference type="SUPFAM" id="SSF52151">
    <property type="entry name" value="FabD/lysophospholipase-like"/>
    <property type="match status" value="1"/>
</dbReference>
<evidence type="ECO:0000256" key="4">
    <source>
        <dbReference type="PROSITE-ProRule" id="PRU01161"/>
    </source>
</evidence>
<protein>
    <recommendedName>
        <fullName evidence="5">PNPLA domain-containing protein</fullName>
    </recommendedName>
</protein>
<keyword evidence="1 4" id="KW-0378">Hydrolase</keyword>
<organism evidence="6 7">
    <name type="scientific">Cladonia borealis</name>
    <dbReference type="NCBI Taxonomy" id="184061"/>
    <lineage>
        <taxon>Eukaryota</taxon>
        <taxon>Fungi</taxon>
        <taxon>Dikarya</taxon>
        <taxon>Ascomycota</taxon>
        <taxon>Pezizomycotina</taxon>
        <taxon>Lecanoromycetes</taxon>
        <taxon>OSLEUM clade</taxon>
        <taxon>Lecanoromycetidae</taxon>
        <taxon>Lecanorales</taxon>
        <taxon>Lecanorineae</taxon>
        <taxon>Cladoniaceae</taxon>
        <taxon>Cladonia</taxon>
    </lineage>
</organism>
<dbReference type="PROSITE" id="PS51635">
    <property type="entry name" value="PNPLA"/>
    <property type="match status" value="1"/>
</dbReference>
<dbReference type="GO" id="GO:0019369">
    <property type="term" value="P:arachidonate metabolic process"/>
    <property type="evidence" value="ECO:0007669"/>
    <property type="project" value="TreeGrafter"/>
</dbReference>
<dbReference type="AlphaFoldDB" id="A0AA39R9P4"/>
<sequence>MKTAHAQADRSPSDSHKVVQFSKKIGIVKVPRPYGPIQRPSYVSEEEVFPDEHPVQLGASIARPPIATTDEGPWAGKTILTLDGGGIRGFSSLLILQHLMQNIAKLERSADPKATSSAYSPLVDCVQDKNLPPISNDTRSTSHYLPCHYFDYVAGTSTGGLIAIMLGRLRMNIDDCIEEYEHLSAGVFQKPSSRLRRSLTYYNKEAKRRVLQDHFDMLRPMWPSPSEDSEQPVLFKSDPYRCRTIVCSIKSTLIKDFQTPFLFRSYDQPRPPKPSMEGLESNPSKPDTFAIWQVARATSAAPSYFKPVRLDNNQYYDAAVDLNNPSWEVVKEVRLLAGGSFDAIDVLLSVGGGNARVNKTKSKFGGGSFEKALADISDVVHLKLRSESKNVFKYYRLDVEEGLQDVRLNEWKPKSSGKTTLQKIREATARYLQKQEVRSQCQDCAMDLVRKRKQRARTMRWECFSTGTRYKCPKENCRYPTLRFPTRNDLMDHLRMRHDYPPPDAAHYQEIETLLDKGRTNTE</sequence>
<dbReference type="PANTHER" id="PTHR24185">
    <property type="entry name" value="CALCIUM-INDEPENDENT PHOSPHOLIPASE A2-GAMMA"/>
    <property type="match status" value="1"/>
</dbReference>
<keyword evidence="7" id="KW-1185">Reference proteome</keyword>
<evidence type="ECO:0000313" key="6">
    <source>
        <dbReference type="EMBL" id="KAK0517413.1"/>
    </source>
</evidence>
<dbReference type="PANTHER" id="PTHR24185:SF1">
    <property type="entry name" value="CALCIUM-INDEPENDENT PHOSPHOLIPASE A2-GAMMA"/>
    <property type="match status" value="1"/>
</dbReference>
<comment type="caution">
    <text evidence="4">Lacks conserved residue(s) required for the propagation of feature annotation.</text>
</comment>